<feature type="signal peptide" evidence="2">
    <location>
        <begin position="1"/>
        <end position="28"/>
    </location>
</feature>
<evidence type="ECO:0000313" key="5">
    <source>
        <dbReference type="EMBL" id="SPW27910.1"/>
    </source>
</evidence>
<evidence type="ECO:0000256" key="3">
    <source>
        <dbReference type="SAM" id="MobiDB-lite"/>
    </source>
</evidence>
<dbReference type="PRINTS" id="PR00153">
    <property type="entry name" value="CSAPPISMRASE"/>
</dbReference>
<reference evidence="5 6" key="1">
    <citation type="submission" date="2018-06" db="EMBL/GenBank/DDBJ databases">
        <authorList>
            <consortium name="Pathogen Informatics"/>
            <person name="Doyle S."/>
        </authorList>
    </citation>
    <scope>NUCLEOTIDE SEQUENCE [LARGE SCALE GENOMIC DNA]</scope>
    <source>
        <strain evidence="5 6">NCTC10254</strain>
    </source>
</reference>
<comment type="similarity">
    <text evidence="2">Belongs to the cyclophilin-type PPIase family.</text>
</comment>
<evidence type="ECO:0000313" key="6">
    <source>
        <dbReference type="Proteomes" id="UP000249886"/>
    </source>
</evidence>
<name>A0A6H9XH47_9CORY</name>
<keyword evidence="2" id="KW-0732">Signal</keyword>
<comment type="caution">
    <text evidence="5">The sequence shown here is derived from an EMBL/GenBank/DDBJ whole genome shotgun (WGS) entry which is preliminary data.</text>
</comment>
<dbReference type="SUPFAM" id="SSF50891">
    <property type="entry name" value="Cyclophilin-like"/>
    <property type="match status" value="1"/>
</dbReference>
<feature type="region of interest" description="Disordered" evidence="3">
    <location>
        <begin position="59"/>
        <end position="111"/>
    </location>
</feature>
<dbReference type="InterPro" id="IPR029000">
    <property type="entry name" value="Cyclophilin-like_dom_sf"/>
</dbReference>
<dbReference type="AlphaFoldDB" id="A0A6H9XH47"/>
<feature type="chain" id="PRO_5043078639" description="Peptidyl-prolyl cis-trans isomerase" evidence="2">
    <location>
        <begin position="29"/>
        <end position="280"/>
    </location>
</feature>
<dbReference type="Pfam" id="PF00160">
    <property type="entry name" value="Pro_isomerase"/>
    <property type="match status" value="1"/>
</dbReference>
<dbReference type="CDD" id="cd00317">
    <property type="entry name" value="cyclophilin"/>
    <property type="match status" value="1"/>
</dbReference>
<organism evidence="5 6">
    <name type="scientific">Corynebacterium matruchotii</name>
    <dbReference type="NCBI Taxonomy" id="43768"/>
    <lineage>
        <taxon>Bacteria</taxon>
        <taxon>Bacillati</taxon>
        <taxon>Actinomycetota</taxon>
        <taxon>Actinomycetes</taxon>
        <taxon>Mycobacteriales</taxon>
        <taxon>Corynebacteriaceae</taxon>
        <taxon>Corynebacterium</taxon>
    </lineage>
</organism>
<dbReference type="Gene3D" id="2.40.100.10">
    <property type="entry name" value="Cyclophilin-like"/>
    <property type="match status" value="1"/>
</dbReference>
<evidence type="ECO:0000259" key="4">
    <source>
        <dbReference type="PROSITE" id="PS50072"/>
    </source>
</evidence>
<comment type="function">
    <text evidence="1 2">PPIases accelerate the folding of proteins. It catalyzes the cis-trans isomerization of proline imidic peptide bonds in oligopeptides.</text>
</comment>
<dbReference type="Proteomes" id="UP000249886">
    <property type="component" value="Unassembled WGS sequence"/>
</dbReference>
<comment type="catalytic activity">
    <reaction evidence="2">
        <text>[protein]-peptidylproline (omega=180) = [protein]-peptidylproline (omega=0)</text>
        <dbReference type="Rhea" id="RHEA:16237"/>
        <dbReference type="Rhea" id="RHEA-COMP:10747"/>
        <dbReference type="Rhea" id="RHEA-COMP:10748"/>
        <dbReference type="ChEBI" id="CHEBI:83833"/>
        <dbReference type="ChEBI" id="CHEBI:83834"/>
        <dbReference type="EC" id="5.2.1.8"/>
    </reaction>
</comment>
<evidence type="ECO:0000256" key="2">
    <source>
        <dbReference type="RuleBase" id="RU363019"/>
    </source>
</evidence>
<evidence type="ECO:0000256" key="1">
    <source>
        <dbReference type="ARBA" id="ARBA00002388"/>
    </source>
</evidence>
<dbReference type="EC" id="5.2.1.8" evidence="2"/>
<dbReference type="InterPro" id="IPR044666">
    <property type="entry name" value="Cyclophilin_A-like"/>
</dbReference>
<feature type="compositionally biased region" description="Low complexity" evidence="3">
    <location>
        <begin position="79"/>
        <end position="101"/>
    </location>
</feature>
<dbReference type="PANTHER" id="PTHR45625">
    <property type="entry name" value="PEPTIDYL-PROLYL CIS-TRANS ISOMERASE-RELATED"/>
    <property type="match status" value="1"/>
</dbReference>
<accession>A0A6H9XH47</accession>
<keyword evidence="2 5" id="KW-0413">Isomerase</keyword>
<keyword evidence="2" id="KW-0697">Rotamase</keyword>
<gene>
    <name evidence="5" type="primary">ppiB</name>
    <name evidence="5" type="ORF">NCTC10254_01104</name>
</gene>
<dbReference type="PANTHER" id="PTHR45625:SF3">
    <property type="entry name" value="PEPTIDYL-PROLYL CIS-TRANS ISOMERASE B-RELATED"/>
    <property type="match status" value="1"/>
</dbReference>
<dbReference type="PROSITE" id="PS50072">
    <property type="entry name" value="CSA_PPIASE_2"/>
    <property type="match status" value="1"/>
</dbReference>
<dbReference type="EMBL" id="UARK01000003">
    <property type="protein sequence ID" value="SPW27910.1"/>
    <property type="molecule type" value="Genomic_DNA"/>
</dbReference>
<feature type="domain" description="PPIase cyclophilin-type" evidence="4">
    <location>
        <begin position="127"/>
        <end position="278"/>
    </location>
</feature>
<proteinExistence type="inferred from homology"/>
<dbReference type="InterPro" id="IPR002130">
    <property type="entry name" value="Cyclophilin-type_PPIase_dom"/>
</dbReference>
<dbReference type="GO" id="GO:0003755">
    <property type="term" value="F:peptidyl-prolyl cis-trans isomerase activity"/>
    <property type="evidence" value="ECO:0007669"/>
    <property type="project" value="UniProtKB-UniRule"/>
</dbReference>
<protein>
    <recommendedName>
        <fullName evidence="2">Peptidyl-prolyl cis-trans isomerase</fullName>
        <shortName evidence="2">PPIase</shortName>
        <ecNumber evidence="2">5.2.1.8</ecNumber>
    </recommendedName>
</protein>
<feature type="compositionally biased region" description="Basic and acidic residues" evidence="3">
    <location>
        <begin position="59"/>
        <end position="77"/>
    </location>
</feature>
<sequence>MGTLVPMKRFATGLFCALAIPLVVGVSACSTQSSTEGAASTAATTTMAQEIPEFVEKCQVKPISSEKEQAKKEEGKAEGGASEQPKASGSKTAAKSSQADSAAKDSGETAMVPEQFLTKDVTLTLKTTAGDIPMKLTASKTPCAASTIASLAKQGFYNKTVCHRITTEEIYVLQCGDPDGTGEGGPGFVFKDEYPVGTDQSNLYKPGVVAMANAGQNTNGSQFFVTYADSPLPAYYTIFGSVSEAGMKTVQAIAKKGTKGGVPDGQPSTEVRIDKAVVSE</sequence>